<reference evidence="6 7" key="1">
    <citation type="journal article" date="2012" name="Science">
        <title>The Paleozoic origin of enzymatic lignin decomposition reconstructed from 31 fungal genomes.</title>
        <authorList>
            <person name="Floudas D."/>
            <person name="Binder M."/>
            <person name="Riley R."/>
            <person name="Barry K."/>
            <person name="Blanchette R.A."/>
            <person name="Henrissat B."/>
            <person name="Martinez A.T."/>
            <person name="Otillar R."/>
            <person name="Spatafora J.W."/>
            <person name="Yadav J.S."/>
            <person name="Aerts A."/>
            <person name="Benoit I."/>
            <person name="Boyd A."/>
            <person name="Carlson A."/>
            <person name="Copeland A."/>
            <person name="Coutinho P.M."/>
            <person name="de Vries R.P."/>
            <person name="Ferreira P."/>
            <person name="Findley K."/>
            <person name="Foster B."/>
            <person name="Gaskell J."/>
            <person name="Glotzer D."/>
            <person name="Gorecki P."/>
            <person name="Heitman J."/>
            <person name="Hesse C."/>
            <person name="Hori C."/>
            <person name="Igarashi K."/>
            <person name="Jurgens J.A."/>
            <person name="Kallen N."/>
            <person name="Kersten P."/>
            <person name="Kohler A."/>
            <person name="Kuees U."/>
            <person name="Kumar T.K.A."/>
            <person name="Kuo A."/>
            <person name="LaButti K."/>
            <person name="Larrondo L.F."/>
            <person name="Lindquist E."/>
            <person name="Ling A."/>
            <person name="Lombard V."/>
            <person name="Lucas S."/>
            <person name="Lundell T."/>
            <person name="Martin R."/>
            <person name="McLaughlin D.J."/>
            <person name="Morgenstern I."/>
            <person name="Morin E."/>
            <person name="Murat C."/>
            <person name="Nagy L.G."/>
            <person name="Nolan M."/>
            <person name="Ohm R.A."/>
            <person name="Patyshakuliyeva A."/>
            <person name="Rokas A."/>
            <person name="Ruiz-Duenas F.J."/>
            <person name="Sabat G."/>
            <person name="Salamov A."/>
            <person name="Samejima M."/>
            <person name="Schmutz J."/>
            <person name="Slot J.C."/>
            <person name="St John F."/>
            <person name="Stenlid J."/>
            <person name="Sun H."/>
            <person name="Sun S."/>
            <person name="Syed K."/>
            <person name="Tsang A."/>
            <person name="Wiebenga A."/>
            <person name="Young D."/>
            <person name="Pisabarro A."/>
            <person name="Eastwood D.C."/>
            <person name="Martin F."/>
            <person name="Cullen D."/>
            <person name="Grigoriev I.V."/>
            <person name="Hibbett D.S."/>
        </authorList>
    </citation>
    <scope>NUCLEOTIDE SEQUENCE</scope>
    <source>
        <strain evidence="7">FP-58527</strain>
    </source>
</reference>
<dbReference type="HOGENOM" id="CLU_026247_0_0_1"/>
<dbReference type="InterPro" id="IPR051356">
    <property type="entry name" value="SOX/SOX-like_TF"/>
</dbReference>
<feature type="compositionally biased region" description="Polar residues" evidence="4">
    <location>
        <begin position="238"/>
        <end position="249"/>
    </location>
</feature>
<dbReference type="Gene3D" id="1.10.30.10">
    <property type="entry name" value="High mobility group box domain"/>
    <property type="match status" value="1"/>
</dbReference>
<dbReference type="GO" id="GO:0000978">
    <property type="term" value="F:RNA polymerase II cis-regulatory region sequence-specific DNA binding"/>
    <property type="evidence" value="ECO:0007669"/>
    <property type="project" value="TreeGrafter"/>
</dbReference>
<dbReference type="PANTHER" id="PTHR45789">
    <property type="entry name" value="FI18025P1"/>
    <property type="match status" value="1"/>
</dbReference>
<feature type="compositionally biased region" description="Basic and acidic residues" evidence="4">
    <location>
        <begin position="82"/>
        <end position="98"/>
    </location>
</feature>
<feature type="region of interest" description="Disordered" evidence="4">
    <location>
        <begin position="174"/>
        <end position="193"/>
    </location>
</feature>
<name>S8EC84_FOMSC</name>
<dbReference type="GO" id="GO:0000981">
    <property type="term" value="F:DNA-binding transcription factor activity, RNA polymerase II-specific"/>
    <property type="evidence" value="ECO:0007669"/>
    <property type="project" value="TreeGrafter"/>
</dbReference>
<dbReference type="GO" id="GO:0005634">
    <property type="term" value="C:nucleus"/>
    <property type="evidence" value="ECO:0007669"/>
    <property type="project" value="UniProtKB-UniRule"/>
</dbReference>
<dbReference type="SMART" id="SM00398">
    <property type="entry name" value="HMG"/>
    <property type="match status" value="1"/>
</dbReference>
<evidence type="ECO:0000256" key="1">
    <source>
        <dbReference type="ARBA" id="ARBA00023125"/>
    </source>
</evidence>
<dbReference type="STRING" id="743788.S8EC84"/>
<organism evidence="6 7">
    <name type="scientific">Fomitopsis schrenkii</name>
    <name type="common">Brown rot fungus</name>
    <dbReference type="NCBI Taxonomy" id="2126942"/>
    <lineage>
        <taxon>Eukaryota</taxon>
        <taxon>Fungi</taxon>
        <taxon>Dikarya</taxon>
        <taxon>Basidiomycota</taxon>
        <taxon>Agaricomycotina</taxon>
        <taxon>Agaricomycetes</taxon>
        <taxon>Polyporales</taxon>
        <taxon>Fomitopsis</taxon>
    </lineage>
</organism>
<dbReference type="OrthoDB" id="6247875at2759"/>
<protein>
    <recommendedName>
        <fullName evidence="5">HMG box domain-containing protein</fullName>
    </recommendedName>
</protein>
<dbReference type="eggNOG" id="KOG0527">
    <property type="taxonomic scope" value="Eukaryota"/>
</dbReference>
<sequence length="588" mass="63609">MPPTRAPGLRDALRRRSSLISVPYPKSIKPGVYASPNVTFAPNVTPVTYNDQDDLFDETKLAESSESALFPPSQDLTTPRPPEMKRRTGGKRRSESHIPRPPNAFMLFRADFVRQKHVPGSIETSHVSLSKIIGNIWRALPLEEKERWWAQARKAKAEHKIMYPDYKFKPVHNKNKKKAKDAKATPTPVSEDDDLRADVVAQLMLDGKKGDELVAAVRDWESSTGSVTPDASFGLEQPQASSSTFGMDQPQASGSNIPLYNPMPLYAGGRRSSSVPPFATYGHIAIPSVPFLMNAYPGGSRAPSPVSHISGMSRGFLGQRRASSVQPVPSQSWGFSTAVFGPPPTYAQPSPYGQSAPSPLPEPDTSLFQSEYMTQGSTVLSGRAPRKALAYGAHNSLALHISPLEGVSPLAHASTGPYSARDFYSATTYSSAPSPVPFAGYAPQQRDAAQWQQSSPFSGSPALTDHSVLADAGVAAPQPLHPSQHVHVDEWAQLHTPPQAFEEHPAPVYEEHAQAYEQSYEDMVSSIEAEQNHAYDMFAADGVYSQASDGAYSQSSDSGYGAPALHPSAAVSDAEAYGVFDELQMAGY</sequence>
<gene>
    <name evidence="6" type="ORF">FOMPIDRAFT_1048193</name>
</gene>
<feature type="DNA-binding region" description="HMG box" evidence="3">
    <location>
        <begin position="98"/>
        <end position="167"/>
    </location>
</feature>
<feature type="region of interest" description="Disordered" evidence="4">
    <location>
        <begin position="223"/>
        <end position="249"/>
    </location>
</feature>
<evidence type="ECO:0000313" key="7">
    <source>
        <dbReference type="Proteomes" id="UP000015241"/>
    </source>
</evidence>
<evidence type="ECO:0000256" key="3">
    <source>
        <dbReference type="PROSITE-ProRule" id="PRU00267"/>
    </source>
</evidence>
<feature type="domain" description="HMG box" evidence="5">
    <location>
        <begin position="98"/>
        <end position="167"/>
    </location>
</feature>
<dbReference type="InterPro" id="IPR009071">
    <property type="entry name" value="HMG_box_dom"/>
</dbReference>
<dbReference type="PROSITE" id="PS50118">
    <property type="entry name" value="HMG_BOX_2"/>
    <property type="match status" value="1"/>
</dbReference>
<keyword evidence="7" id="KW-1185">Reference proteome</keyword>
<evidence type="ECO:0000313" key="6">
    <source>
        <dbReference type="EMBL" id="EPT02188.1"/>
    </source>
</evidence>
<keyword evidence="1 3" id="KW-0238">DNA-binding</keyword>
<dbReference type="Proteomes" id="UP000015241">
    <property type="component" value="Unassembled WGS sequence"/>
</dbReference>
<evidence type="ECO:0000256" key="2">
    <source>
        <dbReference type="ARBA" id="ARBA00023242"/>
    </source>
</evidence>
<dbReference type="CDD" id="cd01389">
    <property type="entry name" value="HMG-box_ROX1-like"/>
    <property type="match status" value="1"/>
</dbReference>
<dbReference type="InParanoid" id="S8EC84"/>
<dbReference type="InterPro" id="IPR036910">
    <property type="entry name" value="HMG_box_dom_sf"/>
</dbReference>
<dbReference type="PANTHER" id="PTHR45789:SF2">
    <property type="entry name" value="FI18025P1"/>
    <property type="match status" value="1"/>
</dbReference>
<keyword evidence="2 3" id="KW-0539">Nucleus</keyword>
<dbReference type="SUPFAM" id="SSF47095">
    <property type="entry name" value="HMG-box"/>
    <property type="match status" value="1"/>
</dbReference>
<dbReference type="Pfam" id="PF00505">
    <property type="entry name" value="HMG_box"/>
    <property type="match status" value="1"/>
</dbReference>
<feature type="region of interest" description="Disordered" evidence="4">
    <location>
        <begin position="63"/>
        <end position="100"/>
    </location>
</feature>
<evidence type="ECO:0000256" key="4">
    <source>
        <dbReference type="SAM" id="MobiDB-lite"/>
    </source>
</evidence>
<accession>S8EC84</accession>
<dbReference type="EMBL" id="KE504137">
    <property type="protein sequence ID" value="EPT02188.1"/>
    <property type="molecule type" value="Genomic_DNA"/>
</dbReference>
<dbReference type="AlphaFoldDB" id="S8EC84"/>
<evidence type="ECO:0000259" key="5">
    <source>
        <dbReference type="PROSITE" id="PS50118"/>
    </source>
</evidence>
<proteinExistence type="predicted"/>